<keyword evidence="6" id="KW-0408">Iron</keyword>
<dbReference type="Gene3D" id="3.10.20.30">
    <property type="match status" value="1"/>
</dbReference>
<proteinExistence type="inferred from homology"/>
<keyword evidence="11" id="KW-1185">Reference proteome</keyword>
<evidence type="ECO:0000256" key="1">
    <source>
        <dbReference type="ARBA" id="ARBA00007874"/>
    </source>
</evidence>
<keyword evidence="3" id="KW-0001">2Fe-2S</keyword>
<dbReference type="PANTHER" id="PTHR43112">
    <property type="entry name" value="FERREDOXIN"/>
    <property type="match status" value="1"/>
</dbReference>
<name>A0AAV9IHS7_9RHOD</name>
<comment type="cofactor">
    <cofactor evidence="8">
        <name>[2Fe-2S] cluster</name>
        <dbReference type="ChEBI" id="CHEBI:190135"/>
    </cofactor>
</comment>
<reference evidence="10 11" key="1">
    <citation type="submission" date="2022-07" db="EMBL/GenBank/DDBJ databases">
        <title>Genome-wide signatures of adaptation to extreme environments.</title>
        <authorList>
            <person name="Cho C.H."/>
            <person name="Yoon H.S."/>
        </authorList>
    </citation>
    <scope>NUCLEOTIDE SEQUENCE [LARGE SCALE GENOMIC DNA]</scope>
    <source>
        <strain evidence="10 11">108.79 E11</strain>
    </source>
</reference>
<dbReference type="InterPro" id="IPR036010">
    <property type="entry name" value="2Fe-2S_ferredoxin-like_sf"/>
</dbReference>
<evidence type="ECO:0000256" key="4">
    <source>
        <dbReference type="ARBA" id="ARBA00022723"/>
    </source>
</evidence>
<comment type="similarity">
    <text evidence="1">Belongs to the 2Fe2S plant-type ferredoxin family.</text>
</comment>
<sequence>MTRRDLAFCQHNNNNYSTWNHNSIHYAFRHGHSISYPTCFSYVRVLRRRIRNQQGYPSWKCHGETPGDPYARKYRVVVRNQKTGECYIRYVPTDRYIWWSFLEQGIELPSSCVNGCCTTCACKVVSGRIEQPMALGLMQPMKNKRYALLCVSYPKSDVEVILQDEDEVYCQQFGDSFESGGVEYGGILPEDD</sequence>
<keyword evidence="4" id="KW-0479">Metal-binding</keyword>
<dbReference type="SUPFAM" id="SSF54292">
    <property type="entry name" value="2Fe-2S ferredoxin-like"/>
    <property type="match status" value="1"/>
</dbReference>
<evidence type="ECO:0000256" key="7">
    <source>
        <dbReference type="ARBA" id="ARBA00023014"/>
    </source>
</evidence>
<organism evidence="10 11">
    <name type="scientific">Galdieria yellowstonensis</name>
    <dbReference type="NCBI Taxonomy" id="3028027"/>
    <lineage>
        <taxon>Eukaryota</taxon>
        <taxon>Rhodophyta</taxon>
        <taxon>Bangiophyceae</taxon>
        <taxon>Galdieriales</taxon>
        <taxon>Galdieriaceae</taxon>
        <taxon>Galdieria</taxon>
    </lineage>
</organism>
<evidence type="ECO:0000256" key="8">
    <source>
        <dbReference type="ARBA" id="ARBA00034078"/>
    </source>
</evidence>
<evidence type="ECO:0000313" key="10">
    <source>
        <dbReference type="EMBL" id="KAK4526853.1"/>
    </source>
</evidence>
<dbReference type="CDD" id="cd00207">
    <property type="entry name" value="fer2"/>
    <property type="match status" value="1"/>
</dbReference>
<evidence type="ECO:0000313" key="11">
    <source>
        <dbReference type="Proteomes" id="UP001300502"/>
    </source>
</evidence>
<evidence type="ECO:0000256" key="3">
    <source>
        <dbReference type="ARBA" id="ARBA00022714"/>
    </source>
</evidence>
<dbReference type="InterPro" id="IPR012675">
    <property type="entry name" value="Beta-grasp_dom_sf"/>
</dbReference>
<feature type="domain" description="2Fe-2S ferredoxin-type" evidence="9">
    <location>
        <begin position="74"/>
        <end position="166"/>
    </location>
</feature>
<accession>A0AAV9IHS7</accession>
<dbReference type="Pfam" id="PF00111">
    <property type="entry name" value="Fer2"/>
    <property type="match status" value="1"/>
</dbReference>
<dbReference type="Proteomes" id="UP001300502">
    <property type="component" value="Unassembled WGS sequence"/>
</dbReference>
<dbReference type="GO" id="GO:0051537">
    <property type="term" value="F:2 iron, 2 sulfur cluster binding"/>
    <property type="evidence" value="ECO:0007669"/>
    <property type="project" value="UniProtKB-KW"/>
</dbReference>
<evidence type="ECO:0000256" key="5">
    <source>
        <dbReference type="ARBA" id="ARBA00022982"/>
    </source>
</evidence>
<keyword evidence="7" id="KW-0411">Iron-sulfur</keyword>
<dbReference type="GO" id="GO:0046872">
    <property type="term" value="F:metal ion binding"/>
    <property type="evidence" value="ECO:0007669"/>
    <property type="project" value="UniProtKB-KW"/>
</dbReference>
<protein>
    <recommendedName>
        <fullName evidence="9">2Fe-2S ferredoxin-type domain-containing protein</fullName>
    </recommendedName>
</protein>
<comment type="caution">
    <text evidence="10">The sequence shown here is derived from an EMBL/GenBank/DDBJ whole genome shotgun (WGS) entry which is preliminary data.</text>
</comment>
<dbReference type="AlphaFoldDB" id="A0AAV9IHS7"/>
<dbReference type="InterPro" id="IPR001041">
    <property type="entry name" value="2Fe-2S_ferredoxin-type"/>
</dbReference>
<dbReference type="PANTHER" id="PTHR43112:SF10">
    <property type="entry name" value="FERREDOXIN C 2, CHLOROPLASTIC"/>
    <property type="match status" value="1"/>
</dbReference>
<keyword evidence="5" id="KW-0249">Electron transport</keyword>
<dbReference type="PROSITE" id="PS51085">
    <property type="entry name" value="2FE2S_FER_2"/>
    <property type="match status" value="1"/>
</dbReference>
<evidence type="ECO:0000256" key="2">
    <source>
        <dbReference type="ARBA" id="ARBA00022448"/>
    </source>
</evidence>
<dbReference type="EMBL" id="JANCYU010000044">
    <property type="protein sequence ID" value="KAK4526853.1"/>
    <property type="molecule type" value="Genomic_DNA"/>
</dbReference>
<keyword evidence="2" id="KW-0813">Transport</keyword>
<evidence type="ECO:0000259" key="9">
    <source>
        <dbReference type="PROSITE" id="PS51085"/>
    </source>
</evidence>
<gene>
    <name evidence="10" type="ORF">GAYE_SCF28MG4771</name>
</gene>
<evidence type="ECO:0000256" key="6">
    <source>
        <dbReference type="ARBA" id="ARBA00023004"/>
    </source>
</evidence>